<evidence type="ECO:0000256" key="4">
    <source>
        <dbReference type="ARBA" id="ARBA00022884"/>
    </source>
</evidence>
<keyword evidence="1 5" id="KW-0540">Nuclease</keyword>
<sequence>MNTGTAILLVGLVVVALLAVALYALFTRLRGVEGTRANSAELFAQIEADTVRLRSAAQSDADDVRAKARREADELRAAAANEANELKNRAAAEAEKARERADQAGEDLREQRADLDRREQRLVEREERVTADTQSLNERLQEVETQAAELAGRTEELTALEAERRAVLERTAQLTADQAKAELVAAVEDEAKRAAVMRVRDIEKEANENGQARAREIITLAIQRLASEQTAESVVSVLHLPGDEMKGRIIGREGRNIRAFEQVTGVNLIIDDTPEAVLLSCFDPVRREVARLTLEELVLDGRIHPHRIEEQYEKSKAEVEALCVRAGEDALVEVGVTDMHPDLVSLLGRLRYRTSYGQNVLKHLIESAHLAGMMAGELGLDVKLTKRCALLHDIGKALTHEVDGSHALIGAEIARRYGENDDVVHAIEAHHNEVELRTVEAVLTQAADAISGGRPGARRESLEAYVKRLERLEEISMSHDGVEKVFAMQAGREVRVMVLPDVVDDIQAQVLARDIAKQVEEELTYPGQIRITVVRESRSTEFAR</sequence>
<dbReference type="PROSITE" id="PS51831">
    <property type="entry name" value="HD"/>
    <property type="match status" value="1"/>
</dbReference>
<dbReference type="Gene3D" id="1.20.120.20">
    <property type="entry name" value="Apolipoprotein"/>
    <property type="match status" value="1"/>
</dbReference>
<dbReference type="PANTHER" id="PTHR12826:SF15">
    <property type="entry name" value="RIBONUCLEASE Y"/>
    <property type="match status" value="1"/>
</dbReference>
<dbReference type="Pfam" id="PF00013">
    <property type="entry name" value="KH_1"/>
    <property type="match status" value="1"/>
</dbReference>
<dbReference type="SMART" id="SM00322">
    <property type="entry name" value="KH"/>
    <property type="match status" value="1"/>
</dbReference>
<evidence type="ECO:0000256" key="7">
    <source>
        <dbReference type="SAM" id="MobiDB-lite"/>
    </source>
</evidence>
<dbReference type="RefSeq" id="WP_069113835.1">
    <property type="nucleotide sequence ID" value="NZ_FNUC01000002.1"/>
</dbReference>
<reference evidence="10" key="1">
    <citation type="submission" date="2016-10" db="EMBL/GenBank/DDBJ databases">
        <authorList>
            <person name="Varghese N."/>
            <person name="Submissions S."/>
        </authorList>
    </citation>
    <scope>NUCLEOTIDE SEQUENCE [LARGE SCALE GENOMIC DNA]</scope>
    <source>
        <strain evidence="10">DSM 45237</strain>
    </source>
</reference>
<comment type="similarity">
    <text evidence="5">Belongs to the RNase Y family.</text>
</comment>
<keyword evidence="4 5" id="KW-0694">RNA-binding</keyword>
<dbReference type="STRING" id="561176.SAMN04488561_0371"/>
<dbReference type="Gene3D" id="1.10.3210.10">
    <property type="entry name" value="Hypothetical protein af1432"/>
    <property type="match status" value="1"/>
</dbReference>
<protein>
    <recommendedName>
        <fullName evidence="5 6">Ribonuclease Y</fullName>
        <shortName evidence="5">RNase Y</shortName>
        <ecNumber evidence="5 6">3.1.-.-</ecNumber>
    </recommendedName>
</protein>
<evidence type="ECO:0000259" key="8">
    <source>
        <dbReference type="PROSITE" id="PS51831"/>
    </source>
</evidence>
<keyword evidence="5" id="KW-1003">Cell membrane</keyword>
<feature type="compositionally biased region" description="Basic and acidic residues" evidence="7">
    <location>
        <begin position="84"/>
        <end position="115"/>
    </location>
</feature>
<dbReference type="GO" id="GO:0016787">
    <property type="term" value="F:hydrolase activity"/>
    <property type="evidence" value="ECO:0007669"/>
    <property type="project" value="UniProtKB-KW"/>
</dbReference>
<dbReference type="InterPro" id="IPR004088">
    <property type="entry name" value="KH_dom_type_1"/>
</dbReference>
<dbReference type="GO" id="GO:0005886">
    <property type="term" value="C:plasma membrane"/>
    <property type="evidence" value="ECO:0007669"/>
    <property type="project" value="UniProtKB-SubCell"/>
</dbReference>
<evidence type="ECO:0000313" key="9">
    <source>
        <dbReference type="EMBL" id="SED76776.1"/>
    </source>
</evidence>
<evidence type="ECO:0000256" key="5">
    <source>
        <dbReference type="HAMAP-Rule" id="MF_00335"/>
    </source>
</evidence>
<dbReference type="HAMAP" id="MF_00335">
    <property type="entry name" value="RNase_Y"/>
    <property type="match status" value="1"/>
</dbReference>
<dbReference type="CDD" id="cd00077">
    <property type="entry name" value="HDc"/>
    <property type="match status" value="1"/>
</dbReference>
<dbReference type="PANTHER" id="PTHR12826">
    <property type="entry name" value="RIBONUCLEASE Y"/>
    <property type="match status" value="1"/>
</dbReference>
<dbReference type="Pfam" id="PF12072">
    <property type="entry name" value="RNase_Y_N"/>
    <property type="match status" value="1"/>
</dbReference>
<dbReference type="SUPFAM" id="SSF109604">
    <property type="entry name" value="HD-domain/PDEase-like"/>
    <property type="match status" value="1"/>
</dbReference>
<keyword evidence="10" id="KW-1185">Reference proteome</keyword>
<proteinExistence type="inferred from homology"/>
<keyword evidence="5" id="KW-0472">Membrane</keyword>
<dbReference type="Pfam" id="PF01966">
    <property type="entry name" value="HD"/>
    <property type="match status" value="1"/>
</dbReference>
<dbReference type="InterPro" id="IPR004087">
    <property type="entry name" value="KH_dom"/>
</dbReference>
<dbReference type="InterPro" id="IPR017705">
    <property type="entry name" value="Ribonuclease_Y"/>
</dbReference>
<organism evidence="9 10">
    <name type="scientific">Jiangella alba</name>
    <dbReference type="NCBI Taxonomy" id="561176"/>
    <lineage>
        <taxon>Bacteria</taxon>
        <taxon>Bacillati</taxon>
        <taxon>Actinomycetota</taxon>
        <taxon>Actinomycetes</taxon>
        <taxon>Jiangellales</taxon>
        <taxon>Jiangellaceae</taxon>
        <taxon>Jiangella</taxon>
    </lineage>
</organism>
<dbReference type="SUPFAM" id="SSF47162">
    <property type="entry name" value="Apolipoprotein"/>
    <property type="match status" value="1"/>
</dbReference>
<gene>
    <name evidence="5" type="primary">rny</name>
    <name evidence="9" type="ORF">SAMN04488561_0371</name>
</gene>
<dbReference type="AlphaFoldDB" id="A0A1H5DD76"/>
<keyword evidence="5" id="KW-1133">Transmembrane helix</keyword>
<comment type="subcellular location">
    <subcellularLocation>
        <location evidence="5">Cell membrane</location>
        <topology evidence="5">Single-pass membrane protein</topology>
    </subcellularLocation>
</comment>
<dbReference type="InterPro" id="IPR006674">
    <property type="entry name" value="HD_domain"/>
</dbReference>
<name>A0A1H5DD76_9ACTN</name>
<feature type="transmembrane region" description="Helical" evidence="5">
    <location>
        <begin position="6"/>
        <end position="26"/>
    </location>
</feature>
<evidence type="ECO:0000256" key="3">
    <source>
        <dbReference type="ARBA" id="ARBA00022801"/>
    </source>
</evidence>
<dbReference type="InterPro" id="IPR022711">
    <property type="entry name" value="RNase_Y_N"/>
</dbReference>
<dbReference type="PROSITE" id="PS50084">
    <property type="entry name" value="KH_TYPE_1"/>
    <property type="match status" value="1"/>
</dbReference>
<dbReference type="NCBIfam" id="TIGR03319">
    <property type="entry name" value="RNase_Y"/>
    <property type="match status" value="1"/>
</dbReference>
<dbReference type="InterPro" id="IPR003607">
    <property type="entry name" value="HD/PDEase_dom"/>
</dbReference>
<keyword evidence="3 5" id="KW-0378">Hydrolase</keyword>
<dbReference type="EMBL" id="FNUC01000002">
    <property type="protein sequence ID" value="SED76776.1"/>
    <property type="molecule type" value="Genomic_DNA"/>
</dbReference>
<dbReference type="EC" id="3.1.-.-" evidence="5 6"/>
<keyword evidence="2 5" id="KW-0255">Endonuclease</keyword>
<dbReference type="SUPFAM" id="SSF54791">
    <property type="entry name" value="Eukaryotic type KH-domain (KH-domain type I)"/>
    <property type="match status" value="1"/>
</dbReference>
<dbReference type="SMART" id="SM00471">
    <property type="entry name" value="HDc"/>
    <property type="match status" value="1"/>
</dbReference>
<evidence type="ECO:0000256" key="2">
    <source>
        <dbReference type="ARBA" id="ARBA00022759"/>
    </source>
</evidence>
<dbReference type="GO" id="GO:0004521">
    <property type="term" value="F:RNA endonuclease activity"/>
    <property type="evidence" value="ECO:0007669"/>
    <property type="project" value="UniProtKB-UniRule"/>
</dbReference>
<feature type="region of interest" description="Disordered" evidence="7">
    <location>
        <begin position="82"/>
        <end position="115"/>
    </location>
</feature>
<evidence type="ECO:0000313" key="10">
    <source>
        <dbReference type="Proteomes" id="UP000181980"/>
    </source>
</evidence>
<evidence type="ECO:0000256" key="1">
    <source>
        <dbReference type="ARBA" id="ARBA00022722"/>
    </source>
</evidence>
<evidence type="ECO:0000256" key="6">
    <source>
        <dbReference type="NCBIfam" id="TIGR03319"/>
    </source>
</evidence>
<dbReference type="InterPro" id="IPR006675">
    <property type="entry name" value="HDIG_dom"/>
</dbReference>
<dbReference type="InterPro" id="IPR036612">
    <property type="entry name" value="KH_dom_type_1_sf"/>
</dbReference>
<comment type="function">
    <text evidence="5">Endoribonuclease that initiates mRNA decay.</text>
</comment>
<feature type="domain" description="HD" evidence="8">
    <location>
        <begin position="360"/>
        <end position="453"/>
    </location>
</feature>
<dbReference type="GO" id="GO:0003723">
    <property type="term" value="F:RNA binding"/>
    <property type="evidence" value="ECO:0007669"/>
    <property type="project" value="UniProtKB-UniRule"/>
</dbReference>
<dbReference type="OrthoDB" id="9803205at2"/>
<dbReference type="CDD" id="cd22431">
    <property type="entry name" value="KH-I_RNaseY"/>
    <property type="match status" value="1"/>
</dbReference>
<keyword evidence="5" id="KW-0812">Transmembrane</keyword>
<accession>A0A1H5DD76</accession>
<dbReference type="GO" id="GO:0006402">
    <property type="term" value="P:mRNA catabolic process"/>
    <property type="evidence" value="ECO:0007669"/>
    <property type="project" value="UniProtKB-UniRule"/>
</dbReference>
<dbReference type="NCBIfam" id="TIGR00277">
    <property type="entry name" value="HDIG"/>
    <property type="match status" value="1"/>
</dbReference>
<dbReference type="Proteomes" id="UP000181980">
    <property type="component" value="Unassembled WGS sequence"/>
</dbReference>